<gene>
    <name evidence="9" type="ORF">EXM22_02055</name>
</gene>
<evidence type="ECO:0000256" key="1">
    <source>
        <dbReference type="ARBA" id="ARBA00001946"/>
    </source>
</evidence>
<keyword evidence="10" id="KW-1185">Reference proteome</keyword>
<reference evidence="9 10" key="1">
    <citation type="submission" date="2019-02" db="EMBL/GenBank/DDBJ databases">
        <title>Complete Genome Sequence and Methylome Analysis of free living Spirochaetas.</title>
        <authorList>
            <person name="Fomenkov A."/>
            <person name="Dubinina G."/>
            <person name="Leshcheva N."/>
            <person name="Mikheeva N."/>
            <person name="Grabovich M."/>
            <person name="Vincze T."/>
            <person name="Roberts R.J."/>
        </authorList>
    </citation>
    <scope>NUCLEOTIDE SEQUENCE [LARGE SCALE GENOMIC DNA]</scope>
    <source>
        <strain evidence="9 10">K2</strain>
    </source>
</reference>
<dbReference type="GO" id="GO:0016787">
    <property type="term" value="F:hydrolase activity"/>
    <property type="evidence" value="ECO:0007669"/>
    <property type="project" value="UniProtKB-KW"/>
</dbReference>
<dbReference type="PANTHER" id="PTHR33653:SF1">
    <property type="entry name" value="RIBONUCLEASE VAPC2"/>
    <property type="match status" value="1"/>
</dbReference>
<comment type="similarity">
    <text evidence="7">Belongs to the PINc/VapC protein family.</text>
</comment>
<name>A0A5C1QFD5_9SPIO</name>
<sequence length="139" mass="16174">MKVLVDTSVWSLAFRKKSPTEDEKRIINELKELIRELRVVLIGPIRQELLSGISNEIKFQSLKDKMRAFDDLVITTQDYEYAAKIYNDCRKNGIQGSQVDYLICSVARSNNISVFSTDKDFTNYNQVIELKLHQVRKEI</sequence>
<evidence type="ECO:0000256" key="7">
    <source>
        <dbReference type="ARBA" id="ARBA00038093"/>
    </source>
</evidence>
<dbReference type="GO" id="GO:0004518">
    <property type="term" value="F:nuclease activity"/>
    <property type="evidence" value="ECO:0007669"/>
    <property type="project" value="UniProtKB-KW"/>
</dbReference>
<evidence type="ECO:0000313" key="9">
    <source>
        <dbReference type="EMBL" id="QEN06833.1"/>
    </source>
</evidence>
<keyword evidence="6" id="KW-0460">Magnesium</keyword>
<dbReference type="EMBL" id="CP036150">
    <property type="protein sequence ID" value="QEN06833.1"/>
    <property type="molecule type" value="Genomic_DNA"/>
</dbReference>
<dbReference type="RefSeq" id="WP_149484916.1">
    <property type="nucleotide sequence ID" value="NZ_CP036150.1"/>
</dbReference>
<accession>A0A5C1QFD5</accession>
<organism evidence="9 10">
    <name type="scientific">Oceanispirochaeta crateris</name>
    <dbReference type="NCBI Taxonomy" id="2518645"/>
    <lineage>
        <taxon>Bacteria</taxon>
        <taxon>Pseudomonadati</taxon>
        <taxon>Spirochaetota</taxon>
        <taxon>Spirochaetia</taxon>
        <taxon>Spirochaetales</taxon>
        <taxon>Spirochaetaceae</taxon>
        <taxon>Oceanispirochaeta</taxon>
    </lineage>
</organism>
<dbReference type="OrthoDB" id="9799448at2"/>
<dbReference type="Proteomes" id="UP000324209">
    <property type="component" value="Chromosome"/>
</dbReference>
<evidence type="ECO:0000256" key="4">
    <source>
        <dbReference type="ARBA" id="ARBA00022723"/>
    </source>
</evidence>
<evidence type="ECO:0000313" key="10">
    <source>
        <dbReference type="Proteomes" id="UP000324209"/>
    </source>
</evidence>
<dbReference type="PANTHER" id="PTHR33653">
    <property type="entry name" value="RIBONUCLEASE VAPC2"/>
    <property type="match status" value="1"/>
</dbReference>
<dbReference type="InterPro" id="IPR050556">
    <property type="entry name" value="Type_II_TA_system_RNase"/>
</dbReference>
<keyword evidence="3" id="KW-0540">Nuclease</keyword>
<dbReference type="Gene3D" id="3.40.50.1010">
    <property type="entry name" value="5'-nuclease"/>
    <property type="match status" value="1"/>
</dbReference>
<keyword evidence="5" id="KW-0378">Hydrolase</keyword>
<protein>
    <submittedName>
        <fullName evidence="9">PIN domain nuclease</fullName>
    </submittedName>
</protein>
<dbReference type="SUPFAM" id="SSF88723">
    <property type="entry name" value="PIN domain-like"/>
    <property type="match status" value="1"/>
</dbReference>
<evidence type="ECO:0000256" key="5">
    <source>
        <dbReference type="ARBA" id="ARBA00022801"/>
    </source>
</evidence>
<dbReference type="Pfam" id="PF01850">
    <property type="entry name" value="PIN"/>
    <property type="match status" value="1"/>
</dbReference>
<keyword evidence="2" id="KW-1277">Toxin-antitoxin system</keyword>
<evidence type="ECO:0000259" key="8">
    <source>
        <dbReference type="Pfam" id="PF01850"/>
    </source>
</evidence>
<dbReference type="GO" id="GO:0046872">
    <property type="term" value="F:metal ion binding"/>
    <property type="evidence" value="ECO:0007669"/>
    <property type="project" value="UniProtKB-KW"/>
</dbReference>
<dbReference type="KEGG" id="ock:EXM22_02055"/>
<evidence type="ECO:0000256" key="3">
    <source>
        <dbReference type="ARBA" id="ARBA00022722"/>
    </source>
</evidence>
<evidence type="ECO:0000256" key="2">
    <source>
        <dbReference type="ARBA" id="ARBA00022649"/>
    </source>
</evidence>
<dbReference type="InterPro" id="IPR002716">
    <property type="entry name" value="PIN_dom"/>
</dbReference>
<evidence type="ECO:0000256" key="6">
    <source>
        <dbReference type="ARBA" id="ARBA00022842"/>
    </source>
</evidence>
<dbReference type="AlphaFoldDB" id="A0A5C1QFD5"/>
<dbReference type="InterPro" id="IPR029060">
    <property type="entry name" value="PIN-like_dom_sf"/>
</dbReference>
<comment type="cofactor">
    <cofactor evidence="1">
        <name>Mg(2+)</name>
        <dbReference type="ChEBI" id="CHEBI:18420"/>
    </cofactor>
</comment>
<proteinExistence type="inferred from homology"/>
<feature type="domain" description="PIN" evidence="8">
    <location>
        <begin position="3"/>
        <end position="124"/>
    </location>
</feature>
<keyword evidence="4" id="KW-0479">Metal-binding</keyword>